<feature type="domain" description="Zinc finger Sec23/Sec24-type" evidence="5">
    <location>
        <begin position="405"/>
        <end position="443"/>
    </location>
</feature>
<dbReference type="AlphaFoldDB" id="A0A8J4FYD2"/>
<dbReference type="Gene3D" id="2.60.40.1670">
    <property type="entry name" value="beta-sandwich domain of Sec23/24"/>
    <property type="match status" value="1"/>
</dbReference>
<feature type="compositionally biased region" description="Pro residues" evidence="4">
    <location>
        <begin position="206"/>
        <end position="242"/>
    </location>
</feature>
<feature type="compositionally biased region" description="Pro residues" evidence="4">
    <location>
        <begin position="185"/>
        <end position="199"/>
    </location>
</feature>
<dbReference type="Pfam" id="PF04811">
    <property type="entry name" value="Sec23_trunk"/>
    <property type="match status" value="1"/>
</dbReference>
<dbReference type="SUPFAM" id="SSF81811">
    <property type="entry name" value="Helical domain of Sec23/24"/>
    <property type="match status" value="1"/>
</dbReference>
<dbReference type="GO" id="GO:0000149">
    <property type="term" value="F:SNARE binding"/>
    <property type="evidence" value="ECO:0007669"/>
    <property type="project" value="TreeGrafter"/>
</dbReference>
<evidence type="ECO:0000256" key="3">
    <source>
        <dbReference type="ARBA" id="ARBA00022927"/>
    </source>
</evidence>
<dbReference type="InterPro" id="IPR029006">
    <property type="entry name" value="ADF-H/Gelsolin-like_dom_sf"/>
</dbReference>
<evidence type="ECO:0000313" key="11">
    <source>
        <dbReference type="Proteomes" id="UP000747110"/>
    </source>
</evidence>
<dbReference type="Pfam" id="PF04810">
    <property type="entry name" value="zf-Sec23_Sec24"/>
    <property type="match status" value="1"/>
</dbReference>
<comment type="caution">
    <text evidence="9">The sequence shown here is derived from an EMBL/GenBank/DDBJ whole genome shotgun (WGS) entry which is preliminary data.</text>
</comment>
<feature type="compositionally biased region" description="Pro residues" evidence="4">
    <location>
        <begin position="29"/>
        <end position="45"/>
    </location>
</feature>
<keyword evidence="11" id="KW-1185">Reference proteome</keyword>
<evidence type="ECO:0000259" key="6">
    <source>
        <dbReference type="Pfam" id="PF04811"/>
    </source>
</evidence>
<feature type="compositionally biased region" description="Low complexity" evidence="4">
    <location>
        <begin position="163"/>
        <end position="174"/>
    </location>
</feature>
<dbReference type="InterPro" id="IPR036465">
    <property type="entry name" value="vWFA_dom_sf"/>
</dbReference>
<feature type="compositionally biased region" description="Pro residues" evidence="4">
    <location>
        <begin position="115"/>
        <end position="137"/>
    </location>
</feature>
<dbReference type="GO" id="GO:0006886">
    <property type="term" value="P:intracellular protein transport"/>
    <property type="evidence" value="ECO:0007669"/>
    <property type="project" value="InterPro"/>
</dbReference>
<feature type="compositionally biased region" description="Pro residues" evidence="4">
    <location>
        <begin position="90"/>
        <end position="103"/>
    </location>
</feature>
<dbReference type="Gene3D" id="3.40.20.10">
    <property type="entry name" value="Severin"/>
    <property type="match status" value="1"/>
</dbReference>
<evidence type="ECO:0000313" key="9">
    <source>
        <dbReference type="EMBL" id="GIL91058.1"/>
    </source>
</evidence>
<evidence type="ECO:0000259" key="5">
    <source>
        <dbReference type="Pfam" id="PF04810"/>
    </source>
</evidence>
<dbReference type="GO" id="GO:0030127">
    <property type="term" value="C:COPII vesicle coat"/>
    <property type="evidence" value="ECO:0007669"/>
    <property type="project" value="InterPro"/>
</dbReference>
<dbReference type="InterPro" id="IPR036174">
    <property type="entry name" value="Znf_Sec23_Sec24_sf"/>
</dbReference>
<evidence type="ECO:0000259" key="7">
    <source>
        <dbReference type="Pfam" id="PF04815"/>
    </source>
</evidence>
<dbReference type="SUPFAM" id="SSF53300">
    <property type="entry name" value="vWA-like"/>
    <property type="match status" value="1"/>
</dbReference>
<dbReference type="SUPFAM" id="SSF82754">
    <property type="entry name" value="C-terminal, gelsolin-like domain of Sec23/24"/>
    <property type="match status" value="1"/>
</dbReference>
<evidence type="ECO:0000313" key="10">
    <source>
        <dbReference type="EMBL" id="GIM05023.1"/>
    </source>
</evidence>
<sequence>MQSYGPRPGIPGGAPLPPPPGSYGSMPGFPGPPGAPPPGIPPPGGFPVGVSAAAPGQGAFTPPPSVPSPPGVAPQLPPSSAFGAMNLGPPGVPGPPGGPPPLGTIPVKPLGGQLPGPPGMQQPPPGMPPPGVPPALRPPGVLMPVPPGPPGSGALTSFPSNAVPLSLPNVSPPSMHSGGLVGVPPVGPPNGLHPPPPPAGGLGPGMQPPPPTPGMPGPYGVPPPPGVPGGMPPPPPPPPPGIPGSQPGVPGGPLPQPPPGGFMPPPPPGMPSGPPPPPGMPPLQQVPPQRGFVGQVQGPPNASSRIDPSQIPRPVAQPPTSEPLVFDTRIAGGHALPPPASSRFVVRDRGSCSPRYLRSTLNHVPHSPELLTTCAMPLALVVSPLALPDPGDDLIQVVDVTESGPVRCVRCKAYMNPWMRWTNSGRNFTCNFCGISNNTPDYYFCHLGPDGRRRDADERPELCRGTVEYLASKEYVFRPPMAPAHVFLIDVSQTAIATGATASLCRAVAASLDRIQGGSRAMVAVATYDTTVHFYSVRTSGATPQMLVMSDVQDVFAPTSGKLLLGLEDHREQLKELLEALPGMWSSNRSNENCAGAAIEAAIDLLKPYGGKIHAFIASLPSVGVHALKPREATGLGEKDKLAYLTSQDNTLRSLATTAADHMVCIDLVVLGQGYCDIATLSDLATTTGGTVYSYTPYNPVADFDQLVNDLSWNMARQQGLEAVMRVRCSSGLDVESYSGHCYRPPNTPDVYLPAIDCDKALLARIILTEKLAAGSECYLQSALLYTNVAGQRVIRVHTLALPVTDNISTVFKGADLDAQICTLGRRVATALAGQQTLGACRELVSTAVVATLYSYRRNCASSSSAVQLILPEALKLLPLYALSLLKGAGLKDNVKPDERALWITRMSCLPCSRVGPLLYPRLLPLARLLSEAREDNVTAADGNTFEGFTLSSEHLEAGGISLLENGYEAILYLDRGVSGQLLFDLLGVASYDDLVRVPNAVALLPRDNWPSRLLQDLLTKIRLQRSSFMRLRVARKGDPAESAFFNMLVEDRSTAGMSYVEYLCQIHRLIQNKMG</sequence>
<dbReference type="PANTHER" id="PTHR13803">
    <property type="entry name" value="SEC24-RELATED PROTEIN"/>
    <property type="match status" value="1"/>
</dbReference>
<protein>
    <recommendedName>
        <fullName evidence="12">COP-II coat subunit</fullName>
    </recommendedName>
</protein>
<keyword evidence="2" id="KW-0813">Transport</keyword>
<feature type="region of interest" description="Disordered" evidence="4">
    <location>
        <begin position="1"/>
        <end position="322"/>
    </location>
</feature>
<dbReference type="GO" id="GO:0070971">
    <property type="term" value="C:endoplasmic reticulum exit site"/>
    <property type="evidence" value="ECO:0007669"/>
    <property type="project" value="TreeGrafter"/>
</dbReference>
<dbReference type="InterPro" id="IPR006895">
    <property type="entry name" value="Znf_Sec23_Sec24"/>
</dbReference>
<evidence type="ECO:0000256" key="1">
    <source>
        <dbReference type="ARBA" id="ARBA00008334"/>
    </source>
</evidence>
<dbReference type="Proteomes" id="UP000722791">
    <property type="component" value="Unassembled WGS sequence"/>
</dbReference>
<proteinExistence type="inferred from homology"/>
<feature type="compositionally biased region" description="Polar residues" evidence="4">
    <location>
        <begin position="298"/>
        <end position="307"/>
    </location>
</feature>
<dbReference type="EMBL" id="BNCQ01000017">
    <property type="protein sequence ID" value="GIM05023.1"/>
    <property type="molecule type" value="Genomic_DNA"/>
</dbReference>
<dbReference type="GO" id="GO:0090110">
    <property type="term" value="P:COPII-coated vesicle cargo loading"/>
    <property type="evidence" value="ECO:0007669"/>
    <property type="project" value="TreeGrafter"/>
</dbReference>
<feature type="domain" description="Sec23/Sec24 trunk" evidence="6">
    <location>
        <begin position="480"/>
        <end position="714"/>
    </location>
</feature>
<dbReference type="Pfam" id="PF04815">
    <property type="entry name" value="Sec23_helical"/>
    <property type="match status" value="1"/>
</dbReference>
<dbReference type="InterPro" id="IPR012990">
    <property type="entry name" value="Beta-sandwich_Sec23_24"/>
</dbReference>
<name>A0A8J4FYD2_9CHLO</name>
<dbReference type="EMBL" id="BNCP01000062">
    <property type="protein sequence ID" value="GIL91058.1"/>
    <property type="molecule type" value="Genomic_DNA"/>
</dbReference>
<dbReference type="InterPro" id="IPR050550">
    <property type="entry name" value="SEC23_SEC24_subfamily"/>
</dbReference>
<dbReference type="InterPro" id="IPR006900">
    <property type="entry name" value="Sec23/24_helical_dom"/>
</dbReference>
<evidence type="ECO:0000259" key="8">
    <source>
        <dbReference type="Pfam" id="PF08033"/>
    </source>
</evidence>
<reference evidence="9" key="1">
    <citation type="journal article" date="2021" name="Proc. Natl. Acad. Sci. U.S.A.">
        <title>Three genomes in the algal genus Volvox reveal the fate of a haploid sex-determining region after a transition to homothallism.</title>
        <authorList>
            <person name="Yamamoto K."/>
            <person name="Hamaji T."/>
            <person name="Kawai-Toyooka H."/>
            <person name="Matsuzaki R."/>
            <person name="Takahashi F."/>
            <person name="Nishimura Y."/>
            <person name="Kawachi M."/>
            <person name="Noguchi H."/>
            <person name="Minakuchi Y."/>
            <person name="Umen J.G."/>
            <person name="Toyoda A."/>
            <person name="Nozaki H."/>
        </authorList>
    </citation>
    <scope>NUCLEOTIDE SEQUENCE</scope>
    <source>
        <strain evidence="10">NIES-3785</strain>
        <strain evidence="9">NIES-3786</strain>
    </source>
</reference>
<dbReference type="Proteomes" id="UP000747110">
    <property type="component" value="Unassembled WGS sequence"/>
</dbReference>
<dbReference type="Gene3D" id="1.20.120.730">
    <property type="entry name" value="Sec23/Sec24 helical domain"/>
    <property type="match status" value="1"/>
</dbReference>
<evidence type="ECO:0000256" key="4">
    <source>
        <dbReference type="SAM" id="MobiDB-lite"/>
    </source>
</evidence>
<feature type="compositionally biased region" description="Pro residues" evidence="4">
    <location>
        <begin position="61"/>
        <end position="77"/>
    </location>
</feature>
<dbReference type="PANTHER" id="PTHR13803:SF4">
    <property type="entry name" value="SECRETORY 24CD, ISOFORM C"/>
    <property type="match status" value="1"/>
</dbReference>
<dbReference type="GO" id="GO:0008270">
    <property type="term" value="F:zinc ion binding"/>
    <property type="evidence" value="ECO:0007669"/>
    <property type="project" value="InterPro"/>
</dbReference>
<dbReference type="Gene3D" id="2.30.30.380">
    <property type="entry name" value="Zn-finger domain of Sec23/24"/>
    <property type="match status" value="1"/>
</dbReference>
<comment type="similarity">
    <text evidence="1">Belongs to the SEC23/SEC24 family. SEC24 subfamily.</text>
</comment>
<dbReference type="InterPro" id="IPR036175">
    <property type="entry name" value="Sec23/24_helical_dom_sf"/>
</dbReference>
<dbReference type="InterPro" id="IPR036180">
    <property type="entry name" value="Gelsolin-like_dom_sf"/>
</dbReference>
<evidence type="ECO:0008006" key="12">
    <source>
        <dbReference type="Google" id="ProtNLM"/>
    </source>
</evidence>
<feature type="compositionally biased region" description="Pro residues" evidence="4">
    <location>
        <begin position="250"/>
        <end position="285"/>
    </location>
</feature>
<feature type="domain" description="Sec23/Sec24 helical" evidence="7">
    <location>
        <begin position="816"/>
        <end position="914"/>
    </location>
</feature>
<feature type="domain" description="Sec23/Sec24 beta-sandwich" evidence="8">
    <location>
        <begin position="720"/>
        <end position="805"/>
    </location>
</feature>
<evidence type="ECO:0000256" key="2">
    <source>
        <dbReference type="ARBA" id="ARBA00022448"/>
    </source>
</evidence>
<gene>
    <name evidence="9" type="ORF">Vretifemale_18740</name>
    <name evidence="10" type="ORF">Vretimale_9483</name>
</gene>
<dbReference type="SUPFAM" id="SSF82919">
    <property type="entry name" value="Zn-finger domain of Sec23/24"/>
    <property type="match status" value="1"/>
</dbReference>
<organism evidence="9 11">
    <name type="scientific">Volvox reticuliferus</name>
    <dbReference type="NCBI Taxonomy" id="1737510"/>
    <lineage>
        <taxon>Eukaryota</taxon>
        <taxon>Viridiplantae</taxon>
        <taxon>Chlorophyta</taxon>
        <taxon>core chlorophytes</taxon>
        <taxon>Chlorophyceae</taxon>
        <taxon>CS clade</taxon>
        <taxon>Chlamydomonadales</taxon>
        <taxon>Volvocaceae</taxon>
        <taxon>Volvox</taxon>
    </lineage>
</organism>
<accession>A0A8J4FYD2</accession>
<dbReference type="Pfam" id="PF08033">
    <property type="entry name" value="Sec23_BS"/>
    <property type="match status" value="1"/>
</dbReference>
<dbReference type="InterPro" id="IPR006896">
    <property type="entry name" value="Sec23/24_trunk_dom"/>
</dbReference>
<dbReference type="Gene3D" id="3.40.50.410">
    <property type="entry name" value="von Willebrand factor, type A domain"/>
    <property type="match status" value="1"/>
</dbReference>
<keyword evidence="3" id="KW-0653">Protein transport</keyword>
<dbReference type="OrthoDB" id="49016at2759"/>
<dbReference type="SUPFAM" id="SSF81995">
    <property type="entry name" value="beta-sandwich domain of Sec23/24"/>
    <property type="match status" value="1"/>
</dbReference>